<feature type="region of interest" description="Disordered" evidence="7">
    <location>
        <begin position="91"/>
        <end position="110"/>
    </location>
</feature>
<comment type="subcellular location">
    <subcellularLocation>
        <location evidence="1">Nucleus</location>
        <location evidence="1">Nucleolus</location>
    </subcellularLocation>
</comment>
<protein>
    <recommendedName>
        <fullName evidence="3">Nucleolar protein 12</fullName>
    </recommendedName>
</protein>
<reference evidence="9" key="1">
    <citation type="submission" date="2025-08" db="UniProtKB">
        <authorList>
            <consortium name="RefSeq"/>
        </authorList>
    </citation>
    <scope>IDENTIFICATION</scope>
</reference>
<keyword evidence="8" id="KW-1185">Reference proteome</keyword>
<evidence type="ECO:0000256" key="4">
    <source>
        <dbReference type="ARBA" id="ARBA00022730"/>
    </source>
</evidence>
<accession>A0A6J2WZW5</accession>
<feature type="region of interest" description="Disordered" evidence="7">
    <location>
        <begin position="1"/>
        <end position="20"/>
    </location>
</feature>
<dbReference type="OrthoDB" id="551633at2759"/>
<evidence type="ECO:0000256" key="5">
    <source>
        <dbReference type="ARBA" id="ARBA00023054"/>
    </source>
</evidence>
<dbReference type="Proteomes" id="UP000504632">
    <property type="component" value="Chromosome 16"/>
</dbReference>
<feature type="compositionally biased region" description="Acidic residues" evidence="7">
    <location>
        <begin position="138"/>
        <end position="149"/>
    </location>
</feature>
<evidence type="ECO:0000256" key="1">
    <source>
        <dbReference type="ARBA" id="ARBA00004604"/>
    </source>
</evidence>
<gene>
    <name evidence="9" type="primary">nol12</name>
</gene>
<dbReference type="PANTHER" id="PTHR14577">
    <property type="entry name" value="NUCLEOLAR PROTEIN 12"/>
    <property type="match status" value="1"/>
</dbReference>
<dbReference type="GO" id="GO:0005730">
    <property type="term" value="C:nucleolus"/>
    <property type="evidence" value="ECO:0007669"/>
    <property type="project" value="UniProtKB-SubCell"/>
</dbReference>
<evidence type="ECO:0000256" key="3">
    <source>
        <dbReference type="ARBA" id="ARBA00015520"/>
    </source>
</evidence>
<feature type="compositionally biased region" description="Basic residues" evidence="7">
    <location>
        <begin position="213"/>
        <end position="228"/>
    </location>
</feature>
<keyword evidence="6" id="KW-0539">Nucleus</keyword>
<name>A0A6J2WZW5_CHACN</name>
<dbReference type="PANTHER" id="PTHR14577:SF0">
    <property type="entry name" value="NUCLEOLAR PROTEIN 12"/>
    <property type="match status" value="1"/>
</dbReference>
<dbReference type="GeneID" id="115829658"/>
<evidence type="ECO:0000256" key="6">
    <source>
        <dbReference type="ARBA" id="ARBA00023242"/>
    </source>
</evidence>
<comment type="similarity">
    <text evidence="2">Belongs to the RRP17 family.</text>
</comment>
<evidence type="ECO:0000256" key="7">
    <source>
        <dbReference type="SAM" id="MobiDB-lite"/>
    </source>
</evidence>
<feature type="region of interest" description="Disordered" evidence="7">
    <location>
        <begin position="128"/>
        <end position="234"/>
    </location>
</feature>
<dbReference type="RefSeq" id="XP_030649682.1">
    <property type="nucleotide sequence ID" value="XM_030793822.1"/>
</dbReference>
<dbReference type="Pfam" id="PF09805">
    <property type="entry name" value="Nop25"/>
    <property type="match status" value="1"/>
</dbReference>
<dbReference type="FunCoup" id="A0A6J2WZW5">
    <property type="interactions" value="215"/>
</dbReference>
<sequence length="234" mass="27068">MAKSGSFKPGSKKHKPGFKKRENKCIVMFDDKDRQEFLTGFHKRKVERRKAAVEEIKNKIKEEQKRVREERHKEYLKMLKERKEALEEADELEEAITGTTESVQYDHPNHTVTVTTISDLDLSGAHLLETATKKASEDGEEEEDNEEEQETKPLPKQAGNPLLSKKIKSLTAALNMRTKQQQQQKKNRKRKQEAGGHGRSTKRKPADADNKLRIGRTTKRERRRRTGRRGGELN</sequence>
<dbReference type="InterPro" id="IPR019186">
    <property type="entry name" value="Nucleolar_protein_12"/>
</dbReference>
<keyword evidence="4" id="KW-0699">rRNA-binding</keyword>
<dbReference type="GO" id="GO:0019843">
    <property type="term" value="F:rRNA binding"/>
    <property type="evidence" value="ECO:0007669"/>
    <property type="project" value="UniProtKB-KW"/>
</dbReference>
<dbReference type="CTD" id="79159"/>
<keyword evidence="4" id="KW-0694">RNA-binding</keyword>
<evidence type="ECO:0000313" key="9">
    <source>
        <dbReference type="RefSeq" id="XP_030649682.1"/>
    </source>
</evidence>
<dbReference type="AlphaFoldDB" id="A0A6J2WZW5"/>
<evidence type="ECO:0000256" key="2">
    <source>
        <dbReference type="ARBA" id="ARBA00007175"/>
    </source>
</evidence>
<evidence type="ECO:0000313" key="8">
    <source>
        <dbReference type="Proteomes" id="UP000504632"/>
    </source>
</evidence>
<organism evidence="8 9">
    <name type="scientific">Chanos chanos</name>
    <name type="common">Milkfish</name>
    <name type="synonym">Mugil chanos</name>
    <dbReference type="NCBI Taxonomy" id="29144"/>
    <lineage>
        <taxon>Eukaryota</taxon>
        <taxon>Metazoa</taxon>
        <taxon>Chordata</taxon>
        <taxon>Craniata</taxon>
        <taxon>Vertebrata</taxon>
        <taxon>Euteleostomi</taxon>
        <taxon>Actinopterygii</taxon>
        <taxon>Neopterygii</taxon>
        <taxon>Teleostei</taxon>
        <taxon>Ostariophysi</taxon>
        <taxon>Gonorynchiformes</taxon>
        <taxon>Chanidae</taxon>
        <taxon>Chanos</taxon>
    </lineage>
</organism>
<dbReference type="InParanoid" id="A0A6J2WZW5"/>
<proteinExistence type="inferred from homology"/>
<keyword evidence="5" id="KW-0175">Coiled coil</keyword>